<gene>
    <name evidence="5" type="ORF">RSE6_14835</name>
</gene>
<name>A0A1E1MW84_RHYSE</name>
<dbReference type="Gene3D" id="3.40.50.1010">
    <property type="entry name" value="5'-nuclease"/>
    <property type="match status" value="2"/>
</dbReference>
<evidence type="ECO:0000259" key="3">
    <source>
        <dbReference type="SMART" id="SM00484"/>
    </source>
</evidence>
<dbReference type="PRINTS" id="PR00853">
    <property type="entry name" value="XPGRADSUPER"/>
</dbReference>
<keyword evidence="6" id="KW-1185">Reference proteome</keyword>
<feature type="domain" description="XPG-I" evidence="3">
    <location>
        <begin position="106"/>
        <end position="179"/>
    </location>
</feature>
<proteinExistence type="predicted"/>
<dbReference type="SUPFAM" id="SSF47807">
    <property type="entry name" value="5' to 3' exonuclease, C-terminal subdomain"/>
    <property type="match status" value="1"/>
</dbReference>
<evidence type="ECO:0000256" key="2">
    <source>
        <dbReference type="ARBA" id="ARBA00022801"/>
    </source>
</evidence>
<dbReference type="FunFam" id="3.40.50.1010:FF:000037">
    <property type="entry name" value="Rad2-like endonuclease, putative (AFU_orthologue AFUA_3G13260)"/>
    <property type="match status" value="1"/>
</dbReference>
<reference evidence="6" key="1">
    <citation type="submission" date="2016-03" db="EMBL/GenBank/DDBJ databases">
        <authorList>
            <person name="Guldener U."/>
        </authorList>
    </citation>
    <scope>NUCLEOTIDE SEQUENCE [LARGE SCALE GENOMIC DNA]</scope>
</reference>
<dbReference type="InterPro" id="IPR041177">
    <property type="entry name" value="GEN1_C"/>
</dbReference>
<dbReference type="InterPro" id="IPR029060">
    <property type="entry name" value="PIN-like_dom_sf"/>
</dbReference>
<keyword evidence="1" id="KW-0540">Nuclease</keyword>
<dbReference type="PANTHER" id="PTHR11081:SF75">
    <property type="entry name" value="ENDONUCLEASE, PUTATIVE (AFU_ORTHOLOGUE AFUA_3G13260)-RELATED"/>
    <property type="match status" value="1"/>
</dbReference>
<dbReference type="GO" id="GO:0017108">
    <property type="term" value="F:5'-flap endonuclease activity"/>
    <property type="evidence" value="ECO:0007669"/>
    <property type="project" value="TreeGrafter"/>
</dbReference>
<dbReference type="Pfam" id="PF00752">
    <property type="entry name" value="XPG_N"/>
    <property type="match status" value="1"/>
</dbReference>
<dbReference type="GO" id="GO:0006281">
    <property type="term" value="P:DNA repair"/>
    <property type="evidence" value="ECO:0007669"/>
    <property type="project" value="UniProtKB-ARBA"/>
</dbReference>
<dbReference type="CDD" id="cd09870">
    <property type="entry name" value="PIN_YEN1"/>
    <property type="match status" value="1"/>
</dbReference>
<dbReference type="PANTHER" id="PTHR11081">
    <property type="entry name" value="FLAP ENDONUCLEASE FAMILY MEMBER"/>
    <property type="match status" value="1"/>
</dbReference>
<dbReference type="GO" id="GO:0008821">
    <property type="term" value="F:crossover junction DNA endonuclease activity"/>
    <property type="evidence" value="ECO:0007669"/>
    <property type="project" value="InterPro"/>
</dbReference>
<dbReference type="Pfam" id="PF18380">
    <property type="entry name" value="GEN1_C"/>
    <property type="match status" value="1"/>
</dbReference>
<keyword evidence="5" id="KW-0255">Endonuclease</keyword>
<accession>A0A1E1MW84</accession>
<organism evidence="5 6">
    <name type="scientific">Rhynchosporium secalis</name>
    <name type="common">Barley scald fungus</name>
    <dbReference type="NCBI Taxonomy" id="38038"/>
    <lineage>
        <taxon>Eukaryota</taxon>
        <taxon>Fungi</taxon>
        <taxon>Dikarya</taxon>
        <taxon>Ascomycota</taxon>
        <taxon>Pezizomycotina</taxon>
        <taxon>Leotiomycetes</taxon>
        <taxon>Helotiales</taxon>
        <taxon>Ploettnerulaceae</taxon>
        <taxon>Rhynchosporium</taxon>
    </lineage>
</organism>
<dbReference type="InterPro" id="IPR037316">
    <property type="entry name" value="Yen1_H3TH"/>
</dbReference>
<dbReference type="EMBL" id="FJVC01000724">
    <property type="protein sequence ID" value="CZT53340.1"/>
    <property type="molecule type" value="Genomic_DNA"/>
</dbReference>
<dbReference type="InterPro" id="IPR006084">
    <property type="entry name" value="XPG/Rad2"/>
</dbReference>
<evidence type="ECO:0000313" key="5">
    <source>
        <dbReference type="EMBL" id="CZT53340.1"/>
    </source>
</evidence>
<dbReference type="InterPro" id="IPR006086">
    <property type="entry name" value="XPG-I_dom"/>
</dbReference>
<dbReference type="AlphaFoldDB" id="A0A1E1MW84"/>
<dbReference type="InterPro" id="IPR036279">
    <property type="entry name" value="5-3_exonuclease_C_sf"/>
</dbReference>
<dbReference type="InterPro" id="IPR006085">
    <property type="entry name" value="XPG_DNA_repair_N"/>
</dbReference>
<keyword evidence="2" id="KW-0378">Hydrolase</keyword>
<dbReference type="SMART" id="SM00484">
    <property type="entry name" value="XPGI"/>
    <property type="match status" value="1"/>
</dbReference>
<dbReference type="SUPFAM" id="SSF88723">
    <property type="entry name" value="PIN domain-like"/>
    <property type="match status" value="1"/>
</dbReference>
<dbReference type="CDD" id="cd09906">
    <property type="entry name" value="H3TH_YEN1"/>
    <property type="match status" value="1"/>
</dbReference>
<dbReference type="Pfam" id="PF00867">
    <property type="entry name" value="XPG_I"/>
    <property type="match status" value="1"/>
</dbReference>
<sequence>MGIPGLYQEIGPGKRLALVKLAIEKYEETGRPLRIAIDTSIWLFQVRAAQGPALQTLYYRLLRLLSVSIQPLFIFDGANKPLTKRNKHTAPGGMYILEIKFRQLLNHFGFPYHTAPGEAEAECALLQREGIADAVLSEDVDTLVFGCGLTLRNWSSESPKGKVPTHVNVYDAQVTKQSKSGLDPEGMILVALLSGGDYDTNGVTGFGVKIACEAARAGFGKSLCGISRTDAAGYAKWRERFNFEVQTNESKHFKSRHKSLKLPKTFPKLDILEYYTNPVISDAHGVAKLREELTWEGEIDIVGLRQFVAEAFGWKYKVGAKKFIRGLAPVLLVHKLRLRGNRRESGYNDPILTDMNEIELVRSICGKRAHFATDALPEIRIIFHPNDIVGLDIEAEEDVTHDCRRDGLAPLLEDDAVKASVANNTTARSASPGKRVRLAYDPMQPERVWIAQIIVKAGVPLKVEDYEESLRNSK</sequence>
<evidence type="ECO:0000313" key="6">
    <source>
        <dbReference type="Proteomes" id="UP000177625"/>
    </source>
</evidence>
<protein>
    <submittedName>
        <fullName evidence="5">Related to DNA repair endonuclease rad2</fullName>
    </submittedName>
</protein>
<evidence type="ECO:0000259" key="4">
    <source>
        <dbReference type="SMART" id="SM00485"/>
    </source>
</evidence>
<dbReference type="Proteomes" id="UP000177625">
    <property type="component" value="Unassembled WGS sequence"/>
</dbReference>
<evidence type="ECO:0000256" key="1">
    <source>
        <dbReference type="ARBA" id="ARBA00022722"/>
    </source>
</evidence>
<dbReference type="SMART" id="SM00485">
    <property type="entry name" value="XPGN"/>
    <property type="match status" value="1"/>
</dbReference>
<feature type="domain" description="XPG N-terminal" evidence="4">
    <location>
        <begin position="1"/>
        <end position="92"/>
    </location>
</feature>